<accession>S4PJH1</accession>
<name>S4PJH1_9NEOP</name>
<proteinExistence type="predicted"/>
<dbReference type="EMBL" id="GAIX01004960">
    <property type="protein sequence ID" value="JAA87600.1"/>
    <property type="molecule type" value="Transcribed_RNA"/>
</dbReference>
<organism evidence="1">
    <name type="scientific">Pararge aegeria</name>
    <name type="common">speckled wood butterfly</name>
    <dbReference type="NCBI Taxonomy" id="116150"/>
    <lineage>
        <taxon>Eukaryota</taxon>
        <taxon>Metazoa</taxon>
        <taxon>Ecdysozoa</taxon>
        <taxon>Arthropoda</taxon>
        <taxon>Hexapoda</taxon>
        <taxon>Insecta</taxon>
        <taxon>Pterygota</taxon>
        <taxon>Neoptera</taxon>
        <taxon>Endopterygota</taxon>
        <taxon>Lepidoptera</taxon>
        <taxon>Glossata</taxon>
        <taxon>Ditrysia</taxon>
        <taxon>Papilionoidea</taxon>
        <taxon>Nymphalidae</taxon>
        <taxon>Satyrinae</taxon>
        <taxon>Satyrini</taxon>
        <taxon>Parargina</taxon>
        <taxon>Pararge</taxon>
    </lineage>
</organism>
<dbReference type="AlphaFoldDB" id="S4PJH1"/>
<protein>
    <submittedName>
        <fullName evidence="1">Uncharacterized protein</fullName>
    </submittedName>
</protein>
<reference evidence="1" key="1">
    <citation type="journal article" date="2013" name="BMC Genomics">
        <title>Unscrambling butterfly oogenesis.</title>
        <authorList>
            <person name="Carter J.M."/>
            <person name="Baker S.C."/>
            <person name="Pink R."/>
            <person name="Carter D.R."/>
            <person name="Collins A."/>
            <person name="Tomlin J."/>
            <person name="Gibbs M."/>
            <person name="Breuker C.J."/>
        </authorList>
    </citation>
    <scope>NUCLEOTIDE SEQUENCE</scope>
    <source>
        <tissue evidence="1">Ovary</tissue>
    </source>
</reference>
<evidence type="ECO:0000313" key="1">
    <source>
        <dbReference type="EMBL" id="JAA87600.1"/>
    </source>
</evidence>
<reference evidence="1" key="2">
    <citation type="submission" date="2013-05" db="EMBL/GenBank/DDBJ databases">
        <authorList>
            <person name="Carter J.-M."/>
            <person name="Baker S.C."/>
            <person name="Pink R."/>
            <person name="Carter D.R.F."/>
            <person name="Collins A."/>
            <person name="Tomlin J."/>
            <person name="Gibbs M."/>
            <person name="Breuker C.J."/>
        </authorList>
    </citation>
    <scope>NUCLEOTIDE SEQUENCE</scope>
    <source>
        <tissue evidence="1">Ovary</tissue>
    </source>
</reference>
<sequence length="68" mass="8075">MRYKSSLYFADVHEKRKYTSAIIIAELGTPYSLINIKEFKNKLNFRKINPSSIHKYSKIIINSHYVRP</sequence>